<feature type="transmembrane region" description="Helical" evidence="1">
    <location>
        <begin position="105"/>
        <end position="124"/>
    </location>
</feature>
<dbReference type="AlphaFoldDB" id="A0A7J5B934"/>
<feature type="transmembrane region" description="Helical" evidence="1">
    <location>
        <begin position="5"/>
        <end position="23"/>
    </location>
</feature>
<proteinExistence type="predicted"/>
<keyword evidence="3" id="KW-1185">Reference proteome</keyword>
<dbReference type="Proteomes" id="UP000433493">
    <property type="component" value="Unassembled WGS sequence"/>
</dbReference>
<dbReference type="RefSeq" id="WP_158052850.1">
    <property type="nucleotide sequence ID" value="NZ_WBKB01000007.1"/>
</dbReference>
<gene>
    <name evidence="2" type="ORF">F8O05_11295</name>
</gene>
<keyword evidence="1" id="KW-0812">Transmembrane</keyword>
<evidence type="ECO:0000313" key="2">
    <source>
        <dbReference type="EMBL" id="KAB1641899.1"/>
    </source>
</evidence>
<evidence type="ECO:0000256" key="1">
    <source>
        <dbReference type="SAM" id="Phobius"/>
    </source>
</evidence>
<reference evidence="2 3" key="1">
    <citation type="submission" date="2019-09" db="EMBL/GenBank/DDBJ databases">
        <title>Phylogeny of genus Pseudoclavibacter and closely related genus.</title>
        <authorList>
            <person name="Li Y."/>
        </authorList>
    </citation>
    <scope>NUCLEOTIDE SEQUENCE [LARGE SCALE GENOMIC DNA]</scope>
    <source>
        <strain evidence="2 3">KCTC 13959</strain>
    </source>
</reference>
<feature type="transmembrane region" description="Helical" evidence="1">
    <location>
        <begin position="43"/>
        <end position="69"/>
    </location>
</feature>
<dbReference type="InterPro" id="IPR032531">
    <property type="entry name" value="DUF4956"/>
</dbReference>
<accession>A0A7J5B934</accession>
<protein>
    <submittedName>
        <fullName evidence="2">DUF4956 domain-containing protein</fullName>
    </submittedName>
</protein>
<comment type="caution">
    <text evidence="2">The sequence shown here is derived from an EMBL/GenBank/DDBJ whole genome shotgun (WGS) entry which is preliminary data.</text>
</comment>
<dbReference type="EMBL" id="WBKB01000007">
    <property type="protein sequence ID" value="KAB1641899.1"/>
    <property type="molecule type" value="Genomic_DNA"/>
</dbReference>
<dbReference type="Pfam" id="PF16316">
    <property type="entry name" value="DUF4956"/>
    <property type="match status" value="1"/>
</dbReference>
<evidence type="ECO:0000313" key="3">
    <source>
        <dbReference type="Proteomes" id="UP000433493"/>
    </source>
</evidence>
<organism evidence="2 3">
    <name type="scientific">Gulosibacter chungangensis</name>
    <dbReference type="NCBI Taxonomy" id="979746"/>
    <lineage>
        <taxon>Bacteria</taxon>
        <taxon>Bacillati</taxon>
        <taxon>Actinomycetota</taxon>
        <taxon>Actinomycetes</taxon>
        <taxon>Micrococcales</taxon>
        <taxon>Microbacteriaceae</taxon>
        <taxon>Gulosibacter</taxon>
    </lineage>
</organism>
<sequence>MTTAILLGADLLAIGILVFALFVRRHHRYDLVPAYLAVNVGVFAVTTLLSSAEIGMGVGLGLFGVLSIIRLRSTEIGQREVAYFFASLALGLIAGFPTAEPYLQLSLLALVLLALFIGDSSLITRGRRSTVIQLDRAIAHPQELREALAQHFGPNITHVNVQRLDLINDSTLVEVRYRETARQNIEAAPVTIEQLVEVRR</sequence>
<keyword evidence="1" id="KW-1133">Transmembrane helix</keyword>
<feature type="transmembrane region" description="Helical" evidence="1">
    <location>
        <begin position="81"/>
        <end position="99"/>
    </location>
</feature>
<keyword evidence="1" id="KW-0472">Membrane</keyword>
<name>A0A7J5B934_9MICO</name>
<dbReference type="OrthoDB" id="3827267at2"/>